<protein>
    <recommendedName>
        <fullName evidence="2">MACPF domain-containing protein</fullName>
    </recommendedName>
</protein>
<accession>A0A1A5ZYF2</accession>
<dbReference type="InterPro" id="IPR020864">
    <property type="entry name" value="MACPF"/>
</dbReference>
<sequence length="1138" mass="127524">MSVSVLPEKFGVKLVPTATNGESKGRSFTFIPEDLLKLNKTEIKCITLKQLRTKLPSTARFCFEEGEEVDDSMTLESYAKYSTESSEKPKDVQPNNPKSTHFVKVWYSIPATKPAEVQAEPTTPSVENIMNQLNAPQAASQANQSAIYNRGQLPQSSETKGKLNAQTMQETIQGVMGGDVSQMSFGDFQNTGLKNMTGVDWLKVQQNLSYLHGYYPSPDKKRFLPAPYPAFRTMRKTDKKPVYAPAKQTNDYENGTPGYGDPTQPPVVAAAPPTPAEDILDDRVLEREIPAYSKAGLQAKIDIQTYRSIKGMQHAISGFSQENTQIALGVAVPVVQMGLSLNKENSTAHASRETASDTTSTAVASWVIPVVELSFSSASTEIHPDCKKRLLALQEGGTCAMAQEFLRDYGTAFSTRILLGGKLLSMQNKSETSKETSTEHETRVRMAVNASIAGGTSSGSVQLKGSIGYSNETANQSSQVSAGSEERIQLAWTAFGGEPIFAQSPVAWLPSVANFNNWQIIEHVEVSSMIYAFDRFEGFRGTSSLLLALLSPTTLLKPATLPWFPAMYDALKGFDPAIGAIGYTFSSTDLSIPFRKSPFIVDPAEISREGTLNISHSEEEKKIRWTILKDVTSVQNYVSTRLRNTRNQNGVIPLSDHLLYLDVSERSFTVILEIKGAEMTTTFLPIKIEWTEEALKIIKESQDPQKRKLFNQTYGDRWMTGWSRQRITYVNFQFTFSRIRDMRIAISRLERVNFTTTRTMAQGLTWMRNLGARNGVSMNIVVSKSDSQSRGFATTVHEQIKGDARWNEVYTEITNLENSDPIPIKIESHSFLELLPLLHFPRQFDFSYNASDVDVGNSEKKRKRLINFFCEIAAQSNFGILRYKGVKRNELTEKIQAIRRLIKKAEYGMKGVGYAESEVNEINQLIMNAKLDMLIQFGACHWVRSNFVQELELLKKDFSGEKYSTSSSSSGECEPDRSIFGTDAVNAINALCKATTPTPRVSGDWNSAVQPQTETLLTATPPGGDYNYKLAYWGMESLNGPRQNCRWWPVSPPNSNDSRRWQEEPDVFTWKTNASMKIDTHNCFTFDWQLVTWWLSDNDFPFDTDVLWDLEMGDVKHTLGEMAYTGDELTAEIIFRSW</sequence>
<reference evidence="4" key="2">
    <citation type="submission" date="2013-07" db="EMBL/GenBank/DDBJ databases">
        <authorList>
            <consortium name="The Broad Institute Genome Sequencing Platform"/>
            <person name="Cuomo C."/>
            <person name="Litvintseva A."/>
            <person name="Chen Y."/>
            <person name="Heitman J."/>
            <person name="Sun S."/>
            <person name="Springer D."/>
            <person name="Dromer F."/>
            <person name="Young S.K."/>
            <person name="Zeng Q."/>
            <person name="Gargeya S."/>
            <person name="Fitzgerald M."/>
            <person name="Abouelleil A."/>
            <person name="Alvarado L."/>
            <person name="Berlin A.M."/>
            <person name="Chapman S.B."/>
            <person name="Dewar J."/>
            <person name="Goldberg J."/>
            <person name="Griggs A."/>
            <person name="Gujja S."/>
            <person name="Hansen M."/>
            <person name="Howarth C."/>
            <person name="Imamovic A."/>
            <person name="Larimer J."/>
            <person name="McCowan C."/>
            <person name="Murphy C."/>
            <person name="Pearson M."/>
            <person name="Priest M."/>
            <person name="Roberts A."/>
            <person name="Saif S."/>
            <person name="Shea T."/>
            <person name="Sykes S."/>
            <person name="Wortman J."/>
            <person name="Nusbaum C."/>
            <person name="Birren B."/>
        </authorList>
    </citation>
    <scope>NUCLEOTIDE SEQUENCE</scope>
    <source>
        <strain evidence="4">CBS 10117</strain>
    </source>
</reference>
<dbReference type="OrthoDB" id="2562973at2759"/>
<reference evidence="3" key="1">
    <citation type="submission" date="2013-07" db="EMBL/GenBank/DDBJ databases">
        <title>The Genome Sequence of Cryptococcus dejecticola CBS10117.</title>
        <authorList>
            <consortium name="The Broad Institute Genome Sequencing Platform"/>
            <person name="Cuomo C."/>
            <person name="Litvintseva A."/>
            <person name="Chen Y."/>
            <person name="Heitman J."/>
            <person name="Sun S."/>
            <person name="Springer D."/>
            <person name="Dromer F."/>
            <person name="Young S.K."/>
            <person name="Zeng Q."/>
            <person name="Gargeya S."/>
            <person name="Fitzgerald M."/>
            <person name="Abouelleil A."/>
            <person name="Alvarado L."/>
            <person name="Berlin A.M."/>
            <person name="Chapman S.B."/>
            <person name="Dewar J."/>
            <person name="Goldberg J."/>
            <person name="Griggs A."/>
            <person name="Gujja S."/>
            <person name="Hansen M."/>
            <person name="Howarth C."/>
            <person name="Imamovic A."/>
            <person name="Larimer J."/>
            <person name="McCowan C."/>
            <person name="Murphy C."/>
            <person name="Pearson M."/>
            <person name="Priest M."/>
            <person name="Roberts A."/>
            <person name="Saif S."/>
            <person name="Shea T."/>
            <person name="Sykes S."/>
            <person name="Wortman J."/>
            <person name="Nusbaum C."/>
            <person name="Birren B."/>
        </authorList>
    </citation>
    <scope>NUCLEOTIDE SEQUENCE [LARGE SCALE GENOMIC DNA]</scope>
    <source>
        <strain evidence="3">CBS 10117</strain>
    </source>
</reference>
<dbReference type="GeneID" id="28970079"/>
<evidence type="ECO:0000256" key="1">
    <source>
        <dbReference type="SAM" id="MobiDB-lite"/>
    </source>
</evidence>
<dbReference type="Proteomes" id="UP000078595">
    <property type="component" value="Chromosome 9"/>
</dbReference>
<keyword evidence="5" id="KW-1185">Reference proteome</keyword>
<feature type="domain" description="MACPF" evidence="2">
    <location>
        <begin position="345"/>
        <end position="521"/>
    </location>
</feature>
<dbReference type="KEGG" id="kdj:28970079"/>
<evidence type="ECO:0000313" key="5">
    <source>
        <dbReference type="Proteomes" id="UP000078595"/>
    </source>
</evidence>
<proteinExistence type="predicted"/>
<dbReference type="STRING" id="1296121.A0A1A5ZYF2"/>
<organism evidence="3">
    <name type="scientific">Kwoniella dejecticola CBS 10117</name>
    <dbReference type="NCBI Taxonomy" id="1296121"/>
    <lineage>
        <taxon>Eukaryota</taxon>
        <taxon>Fungi</taxon>
        <taxon>Dikarya</taxon>
        <taxon>Basidiomycota</taxon>
        <taxon>Agaricomycotina</taxon>
        <taxon>Tremellomycetes</taxon>
        <taxon>Tremellales</taxon>
        <taxon>Cryptococcaceae</taxon>
        <taxon>Kwoniella</taxon>
    </lineage>
</organism>
<gene>
    <name evidence="3" type="ORF">I303_06380</name>
    <name evidence="4" type="ORF">I303_106979</name>
</gene>
<dbReference type="AlphaFoldDB" id="A0A1A5ZYF2"/>
<feature type="region of interest" description="Disordered" evidence="1">
    <location>
        <begin position="239"/>
        <end position="259"/>
    </location>
</feature>
<dbReference type="EMBL" id="KI894034">
    <property type="protein sequence ID" value="OBR82823.1"/>
    <property type="molecule type" value="Genomic_DNA"/>
</dbReference>
<reference evidence="4" key="3">
    <citation type="submission" date="2024-02" db="EMBL/GenBank/DDBJ databases">
        <title>Comparative genomics of Cryptococcus and Kwoniella reveals pathogenesis evolution and contrasting modes of karyotype evolution via chromosome fusion or intercentromeric recombination.</title>
        <authorList>
            <person name="Coelho M.A."/>
            <person name="David-Palma M."/>
            <person name="Shea T."/>
            <person name="Bowers K."/>
            <person name="McGinley-Smith S."/>
            <person name="Mohammad A.W."/>
            <person name="Gnirke A."/>
            <person name="Yurkov A.M."/>
            <person name="Nowrousian M."/>
            <person name="Sun S."/>
            <person name="Cuomo C.A."/>
            <person name="Heitman J."/>
        </authorList>
    </citation>
    <scope>NUCLEOTIDE SEQUENCE</scope>
    <source>
        <strain evidence="4">CBS 10117</strain>
    </source>
</reference>
<evidence type="ECO:0000259" key="2">
    <source>
        <dbReference type="Pfam" id="PF01823"/>
    </source>
</evidence>
<evidence type="ECO:0000313" key="4">
    <source>
        <dbReference type="EMBL" id="WWC64369.1"/>
    </source>
</evidence>
<dbReference type="Pfam" id="PF01823">
    <property type="entry name" value="MACPF"/>
    <property type="match status" value="1"/>
</dbReference>
<dbReference type="RefSeq" id="XP_018260665.1">
    <property type="nucleotide sequence ID" value="XM_018409662.1"/>
</dbReference>
<evidence type="ECO:0000313" key="3">
    <source>
        <dbReference type="EMBL" id="OBR82823.1"/>
    </source>
</evidence>
<name>A0A1A5ZYF2_9TREE</name>
<dbReference type="EMBL" id="CP144538">
    <property type="protein sequence ID" value="WWC64369.1"/>
    <property type="molecule type" value="Genomic_DNA"/>
</dbReference>
<dbReference type="VEuPathDB" id="FungiDB:I303_06380"/>